<dbReference type="Gene3D" id="2.40.30.90">
    <property type="entry name" value="Bacterial fluorinating enzyme like"/>
    <property type="match status" value="1"/>
</dbReference>
<dbReference type="PANTHER" id="PTHR35092">
    <property type="entry name" value="CHLORINASE MJ1651"/>
    <property type="match status" value="1"/>
</dbReference>
<keyword evidence="1" id="KW-0949">S-adenosyl-L-methionine</keyword>
<name>A0A380TAU1_9ZZZZ</name>
<gene>
    <name evidence="5" type="ORF">DF3PB_1930009</name>
</gene>
<comment type="similarity">
    <text evidence="2">Belongs to the SAM hydrolase / SAM-dependent halogenase family.</text>
</comment>
<dbReference type="Gene3D" id="3.40.50.10790">
    <property type="entry name" value="S-adenosyl-l-methionine hydroxide adenosyltransferase, N-terminal"/>
    <property type="match status" value="1"/>
</dbReference>
<dbReference type="AlphaFoldDB" id="A0A380TAU1"/>
<dbReference type="InterPro" id="IPR046470">
    <property type="entry name" value="SAM_HAT_C"/>
</dbReference>
<dbReference type="InterPro" id="IPR023228">
    <property type="entry name" value="SAM_OH_AdoTrfase_N_sf"/>
</dbReference>
<organism evidence="5">
    <name type="scientific">metagenome</name>
    <dbReference type="NCBI Taxonomy" id="256318"/>
    <lineage>
        <taxon>unclassified sequences</taxon>
        <taxon>metagenomes</taxon>
    </lineage>
</organism>
<sequence length="194" mass="20773">MLAAYAPEFPRGSVFLCVVDPGVGTARGAGALRADGRWYVGPDNGLFEVIIRRAGRAQWWPLPAPVEPIPATFHGRDWFAGVAARLARGAAPPGGQAIAAPPRWPDWPDDLSEIIYIDGFGNAMSGLRARGIDRRTRVIVQQHRLGWARTFADVPLGAPFWYENANGLLEIAVNQGSAAQLLALAAGSPIELAV</sequence>
<dbReference type="SUPFAM" id="SSF102522">
    <property type="entry name" value="Bacterial fluorinating enzyme, N-terminal domain"/>
    <property type="match status" value="1"/>
</dbReference>
<dbReference type="Pfam" id="PF20257">
    <property type="entry name" value="SAM_HAT_C"/>
    <property type="match status" value="1"/>
</dbReference>
<evidence type="ECO:0000256" key="1">
    <source>
        <dbReference type="ARBA" id="ARBA00022691"/>
    </source>
</evidence>
<evidence type="ECO:0000259" key="4">
    <source>
        <dbReference type="Pfam" id="PF20257"/>
    </source>
</evidence>
<dbReference type="Pfam" id="PF01887">
    <property type="entry name" value="SAM_HAT_N"/>
    <property type="match status" value="1"/>
</dbReference>
<protein>
    <recommendedName>
        <fullName evidence="6">SAM-dependent chlorinase/fluorinase</fullName>
    </recommendedName>
</protein>
<evidence type="ECO:0000256" key="2">
    <source>
        <dbReference type="ARBA" id="ARBA00024035"/>
    </source>
</evidence>
<evidence type="ECO:0000313" key="5">
    <source>
        <dbReference type="EMBL" id="SUS05404.1"/>
    </source>
</evidence>
<dbReference type="InterPro" id="IPR023227">
    <property type="entry name" value="SAM_OH_AdoTrfase_C_sf"/>
</dbReference>
<evidence type="ECO:0000259" key="3">
    <source>
        <dbReference type="Pfam" id="PF01887"/>
    </source>
</evidence>
<reference evidence="5" key="1">
    <citation type="submission" date="2018-07" db="EMBL/GenBank/DDBJ databases">
        <authorList>
            <person name="Quirk P.G."/>
            <person name="Krulwich T.A."/>
        </authorList>
    </citation>
    <scope>NUCLEOTIDE SEQUENCE</scope>
</reference>
<dbReference type="EMBL" id="UIDG01000105">
    <property type="protein sequence ID" value="SUS05404.1"/>
    <property type="molecule type" value="Genomic_DNA"/>
</dbReference>
<dbReference type="SUPFAM" id="SSF101852">
    <property type="entry name" value="Bacterial fluorinating enzyme, C-terminal domain"/>
    <property type="match status" value="1"/>
</dbReference>
<feature type="domain" description="S-adenosyl-l-methionine hydroxide adenosyltransferase C-terminal" evidence="4">
    <location>
        <begin position="113"/>
        <end position="191"/>
    </location>
</feature>
<accession>A0A380TAU1</accession>
<dbReference type="PANTHER" id="PTHR35092:SF1">
    <property type="entry name" value="CHLORINASE MJ1651"/>
    <property type="match status" value="1"/>
</dbReference>
<feature type="domain" description="S-adenosyl-l-methionine hydroxide adenosyltransferase N-terminal" evidence="3">
    <location>
        <begin position="2"/>
        <end position="91"/>
    </location>
</feature>
<proteinExistence type="inferred from homology"/>
<evidence type="ECO:0008006" key="6">
    <source>
        <dbReference type="Google" id="ProtNLM"/>
    </source>
</evidence>
<dbReference type="InterPro" id="IPR002747">
    <property type="entry name" value="SAM_OH_AdoTrfase"/>
</dbReference>
<dbReference type="InterPro" id="IPR046469">
    <property type="entry name" value="SAM_HAT_N"/>
</dbReference>